<gene>
    <name evidence="1" type="ORF">OG563_26350</name>
</gene>
<evidence type="ECO:0008006" key="3">
    <source>
        <dbReference type="Google" id="ProtNLM"/>
    </source>
</evidence>
<reference evidence="1" key="1">
    <citation type="submission" date="2022-10" db="EMBL/GenBank/DDBJ databases">
        <title>The complete genomes of actinobacterial strains from the NBC collection.</title>
        <authorList>
            <person name="Joergensen T.S."/>
            <person name="Alvarez Arevalo M."/>
            <person name="Sterndorff E.B."/>
            <person name="Faurdal D."/>
            <person name="Vuksanovic O."/>
            <person name="Mourched A.-S."/>
            <person name="Charusanti P."/>
            <person name="Shaw S."/>
            <person name="Blin K."/>
            <person name="Weber T."/>
        </authorList>
    </citation>
    <scope>NUCLEOTIDE SEQUENCE</scope>
    <source>
        <strain evidence="1">NBC_01482</strain>
    </source>
</reference>
<dbReference type="Proteomes" id="UP001432062">
    <property type="component" value="Chromosome"/>
</dbReference>
<keyword evidence="2" id="KW-1185">Reference proteome</keyword>
<name>A0ABZ1YIA8_9NOCA</name>
<protein>
    <recommendedName>
        <fullName evidence="3">HNH endonuclease</fullName>
    </recommendedName>
</protein>
<sequence>MMFTRTADGSIVDENDKVIYFSADRFIDDICEGGCCLICGASPKVVKFDAEHVIPNWVLKKVGLHSQQIGLPNQAWRSYGTYTIPCCADCNRLMGSVFEDPISSLFARGREAIVEHLKSDGPGLLFCWLSLIFLKAHLRDRQYKLHLDHRKGDAPISALYDWSTLHHIHCIARAFFSGVKIDYRVLGSLMVLPAKAGETPEDFDYKDIYETRTILIRIHDVCLLANLTDCCAAYSMLMGGITKLSGELSAVQLREIMSHMAFVDLNLLERPTFRTEAYDGTLIITTELPNTLQLSPDATLSKSKFGKLMFECCKDIVQQYPPAERDGICTSISDGRYTFLTADGKPVFQ</sequence>
<organism evidence="1 2">
    <name type="scientific">Nocardia vinacea</name>
    <dbReference type="NCBI Taxonomy" id="96468"/>
    <lineage>
        <taxon>Bacteria</taxon>
        <taxon>Bacillati</taxon>
        <taxon>Actinomycetota</taxon>
        <taxon>Actinomycetes</taxon>
        <taxon>Mycobacteriales</taxon>
        <taxon>Nocardiaceae</taxon>
        <taxon>Nocardia</taxon>
    </lineage>
</organism>
<accession>A0ABZ1YIA8</accession>
<dbReference type="RefSeq" id="WP_329405384.1">
    <property type="nucleotide sequence ID" value="NZ_CP109441.1"/>
</dbReference>
<evidence type="ECO:0000313" key="2">
    <source>
        <dbReference type="Proteomes" id="UP001432062"/>
    </source>
</evidence>
<proteinExistence type="predicted"/>
<dbReference type="EMBL" id="CP109441">
    <property type="protein sequence ID" value="WUV42768.1"/>
    <property type="molecule type" value="Genomic_DNA"/>
</dbReference>
<evidence type="ECO:0000313" key="1">
    <source>
        <dbReference type="EMBL" id="WUV42768.1"/>
    </source>
</evidence>